<feature type="compositionally biased region" description="Polar residues" evidence="1">
    <location>
        <begin position="264"/>
        <end position="274"/>
    </location>
</feature>
<protein>
    <submittedName>
        <fullName evidence="2">Uncharacterized protein</fullName>
    </submittedName>
</protein>
<keyword evidence="3" id="KW-1185">Reference proteome</keyword>
<gene>
    <name evidence="2" type="ORF">RRF57_004593</name>
</gene>
<evidence type="ECO:0000313" key="3">
    <source>
        <dbReference type="Proteomes" id="UP001305414"/>
    </source>
</evidence>
<dbReference type="Proteomes" id="UP001305414">
    <property type="component" value="Unassembled WGS sequence"/>
</dbReference>
<feature type="compositionally biased region" description="Basic and acidic residues" evidence="1">
    <location>
        <begin position="1"/>
        <end position="10"/>
    </location>
</feature>
<accession>A0AAN7UJH0</accession>
<sequence>MGESPSEKGKGVHQGSTDNKGAHHNNVVTGNVSGYNVITGVLNITVESATTLTDTIRGFTARVATASLRLKLVGDKVSTTSTVLTRISDLVVKQAERENITRKKDEDQNNASMDQGGKVDSALHNLYGDSDVLKWRCFMDMKEASQGARSSFQHFTQKINDASKALLQLDGHTEGQPNRSKVELTEVQREKLFLRERDIDIMENEIESHKIELQLTFTVFQAVLTEGMKRIMLDMYKTMRFLVDEITQTSQSRTNPGLPVKKIGQSTDQPNVPTTRPDLQPINSLENYRLVHLYMGWIFTKAQPPGSYHDSSPRSRGSSWEYSIPYQMAVSAEELYLLVLRQISQRSKLDRTLWDDYQTLRRSRRKRVLLENLLRDQNLILQRKYPELEWKVAGLAFTVSKSHKLAQDLKTIQVILKTQYAPESQRGTPRISGEAQKPDGTVAGGVLAGDVSISPNGDRGGRGDATGSGSTKRASHDQNGGDGTPVSNEPVYVQPHAPYRPQHGSAKGGQGVELHQPQLVFVKERKRGNQDKDVKEKGIHWWWSRANWRGSQVYVELRDSGSTIKKRGHGNDSGSPPRGRFSSQGGLGLGSPSTLRHSSASNIQFNTLSRSGPGHDRINDALINMYEMTSIEEERVIEELFDEWDELVDRIRKKGKRSRRHYGNVDARGGDSSVGVSRRLMRRVEQQSRNRIREEIRLKEEIRIAERVRMTEKMMTRADARLRMMEPQRPARYITERFGG</sequence>
<evidence type="ECO:0000313" key="2">
    <source>
        <dbReference type="EMBL" id="KAK5628878.1"/>
    </source>
</evidence>
<feature type="region of interest" description="Disordered" evidence="1">
    <location>
        <begin position="421"/>
        <end position="510"/>
    </location>
</feature>
<evidence type="ECO:0000256" key="1">
    <source>
        <dbReference type="SAM" id="MobiDB-lite"/>
    </source>
</evidence>
<proteinExistence type="predicted"/>
<feature type="region of interest" description="Disordered" evidence="1">
    <location>
        <begin position="1"/>
        <end position="27"/>
    </location>
</feature>
<dbReference type="EMBL" id="JAWHQM010000010">
    <property type="protein sequence ID" value="KAK5628878.1"/>
    <property type="molecule type" value="Genomic_DNA"/>
</dbReference>
<organism evidence="2 3">
    <name type="scientific">Xylaria bambusicola</name>
    <dbReference type="NCBI Taxonomy" id="326684"/>
    <lineage>
        <taxon>Eukaryota</taxon>
        <taxon>Fungi</taxon>
        <taxon>Dikarya</taxon>
        <taxon>Ascomycota</taxon>
        <taxon>Pezizomycotina</taxon>
        <taxon>Sordariomycetes</taxon>
        <taxon>Xylariomycetidae</taxon>
        <taxon>Xylariales</taxon>
        <taxon>Xylariaceae</taxon>
        <taxon>Xylaria</taxon>
    </lineage>
</organism>
<feature type="region of interest" description="Disordered" evidence="1">
    <location>
        <begin position="99"/>
        <end position="120"/>
    </location>
</feature>
<feature type="compositionally biased region" description="Low complexity" evidence="1">
    <location>
        <begin position="578"/>
        <end position="596"/>
    </location>
</feature>
<name>A0AAN7UJH0_9PEZI</name>
<feature type="region of interest" description="Disordered" evidence="1">
    <location>
        <begin position="248"/>
        <end position="279"/>
    </location>
</feature>
<feature type="region of interest" description="Disordered" evidence="1">
    <location>
        <begin position="563"/>
        <end position="597"/>
    </location>
</feature>
<comment type="caution">
    <text evidence="2">The sequence shown here is derived from an EMBL/GenBank/DDBJ whole genome shotgun (WGS) entry which is preliminary data.</text>
</comment>
<dbReference type="AlphaFoldDB" id="A0AAN7UJH0"/>
<reference evidence="2 3" key="1">
    <citation type="submission" date="2023-10" db="EMBL/GenBank/DDBJ databases">
        <title>Draft genome sequence of Xylaria bambusicola isolate GMP-LS, the root and basal stem rot pathogen of sugarcane in Indonesia.</title>
        <authorList>
            <person name="Selvaraj P."/>
            <person name="Muralishankar V."/>
            <person name="Muruganantham S."/>
            <person name="Sp S."/>
            <person name="Haryani S."/>
            <person name="Lau K.J.X."/>
            <person name="Naqvi N.I."/>
        </authorList>
    </citation>
    <scope>NUCLEOTIDE SEQUENCE [LARGE SCALE GENOMIC DNA]</scope>
    <source>
        <strain evidence="2">GMP-LS</strain>
    </source>
</reference>